<evidence type="ECO:0000256" key="1">
    <source>
        <dbReference type="ARBA" id="ARBA00022857"/>
    </source>
</evidence>
<dbReference type="PaxDb" id="3708-A0A078JWM1"/>
<dbReference type="PANTHER" id="PTHR48106">
    <property type="entry name" value="QUINONE OXIDOREDUCTASE PIG3-RELATED"/>
    <property type="match status" value="1"/>
</dbReference>
<sequence>MAALTLHHLSCLQASRHLSLPHRTLSSFPRNPVKNLIFRQNLAESSSFRLSTVAVKALSTVAVEDSSEKKMVKGIRVYEHGGPEVLKWEDIEVGEPKDGEIRVKNKAIGLNFIDVYYRKGVYKPASMPFTPGMEAVGEVVAVGSGLTGRKVGDLVAYAGSPMGAYAEEQILPADKVVPVPSSMDPIVAASIMLKGMTAQFLLRRCFKVSH</sequence>
<accession>A0A078JWM1</accession>
<dbReference type="Gene3D" id="3.40.50.720">
    <property type="entry name" value="NAD(P)-binding Rossmann-like Domain"/>
    <property type="match status" value="1"/>
</dbReference>
<reference evidence="4" key="2">
    <citation type="submission" date="2014-06" db="EMBL/GenBank/DDBJ databases">
        <authorList>
            <person name="Genoscope - CEA"/>
        </authorList>
    </citation>
    <scope>NUCLEOTIDE SEQUENCE</scope>
</reference>
<organism evidence="4">
    <name type="scientific">Brassica napus</name>
    <name type="common">Rape</name>
    <dbReference type="NCBI Taxonomy" id="3708"/>
    <lineage>
        <taxon>Eukaryota</taxon>
        <taxon>Viridiplantae</taxon>
        <taxon>Streptophyta</taxon>
        <taxon>Embryophyta</taxon>
        <taxon>Tracheophyta</taxon>
        <taxon>Spermatophyta</taxon>
        <taxon>Magnoliopsida</taxon>
        <taxon>eudicotyledons</taxon>
        <taxon>Gunneridae</taxon>
        <taxon>Pentapetalae</taxon>
        <taxon>rosids</taxon>
        <taxon>malvids</taxon>
        <taxon>Brassicales</taxon>
        <taxon>Brassicaceae</taxon>
        <taxon>Brassiceae</taxon>
        <taxon>Brassica</taxon>
    </lineage>
</organism>
<dbReference type="OMA" id="ECDAVKW"/>
<name>A0A078JWM1_BRANA</name>
<keyword evidence="1" id="KW-0521">NADP</keyword>
<dbReference type="Gene3D" id="3.90.180.10">
    <property type="entry name" value="Medium-chain alcohol dehydrogenases, catalytic domain"/>
    <property type="match status" value="1"/>
</dbReference>
<protein>
    <submittedName>
        <fullName evidence="4">BnaCnng75810D protein</fullName>
    </submittedName>
</protein>
<dbReference type="InterPro" id="IPR013154">
    <property type="entry name" value="ADH-like_N"/>
</dbReference>
<dbReference type="SUPFAM" id="SSF50129">
    <property type="entry name" value="GroES-like"/>
    <property type="match status" value="1"/>
</dbReference>
<dbReference type="STRING" id="3708.A0A078JWM1"/>
<dbReference type="GO" id="GO:0016491">
    <property type="term" value="F:oxidoreductase activity"/>
    <property type="evidence" value="ECO:0007669"/>
    <property type="project" value="UniProtKB-KW"/>
</dbReference>
<keyword evidence="2" id="KW-0560">Oxidoreductase</keyword>
<feature type="domain" description="Alcohol dehydrogenase-like N-terminal" evidence="3">
    <location>
        <begin position="98"/>
        <end position="180"/>
    </location>
</feature>
<dbReference type="AlphaFoldDB" id="A0A078JWM1"/>
<dbReference type="InterPro" id="IPR011032">
    <property type="entry name" value="GroES-like_sf"/>
</dbReference>
<reference evidence="4" key="1">
    <citation type="journal article" date="2014" name="Science">
        <title>Plant genetics. Early allopolyploid evolution in the post-Neolithic Brassica napus oilseed genome.</title>
        <authorList>
            <person name="Chalhoub B."/>
            <person name="Denoeud F."/>
            <person name="Liu S."/>
            <person name="Parkin I.A."/>
            <person name="Tang H."/>
            <person name="Wang X."/>
            <person name="Chiquet J."/>
            <person name="Belcram H."/>
            <person name="Tong C."/>
            <person name="Samans B."/>
            <person name="Correa M."/>
            <person name="Da Silva C."/>
            <person name="Just J."/>
            <person name="Falentin C."/>
            <person name="Koh C.S."/>
            <person name="Le Clainche I."/>
            <person name="Bernard M."/>
            <person name="Bento P."/>
            <person name="Noel B."/>
            <person name="Labadie K."/>
            <person name="Alberti A."/>
            <person name="Charles M."/>
            <person name="Arnaud D."/>
            <person name="Guo H."/>
            <person name="Daviaud C."/>
            <person name="Alamery S."/>
            <person name="Jabbari K."/>
            <person name="Zhao M."/>
            <person name="Edger P.P."/>
            <person name="Chelaifa H."/>
            <person name="Tack D."/>
            <person name="Lassalle G."/>
            <person name="Mestiri I."/>
            <person name="Schnel N."/>
            <person name="Le Paslier M.C."/>
            <person name="Fan G."/>
            <person name="Renault V."/>
            <person name="Bayer P.E."/>
            <person name="Golicz A.A."/>
            <person name="Manoli S."/>
            <person name="Lee T.H."/>
            <person name="Thi V.H."/>
            <person name="Chalabi S."/>
            <person name="Hu Q."/>
            <person name="Fan C."/>
            <person name="Tollenaere R."/>
            <person name="Lu Y."/>
            <person name="Battail C."/>
            <person name="Shen J."/>
            <person name="Sidebottom C.H."/>
            <person name="Wang X."/>
            <person name="Canaguier A."/>
            <person name="Chauveau A."/>
            <person name="Berard A."/>
            <person name="Deniot G."/>
            <person name="Guan M."/>
            <person name="Liu Z."/>
            <person name="Sun F."/>
            <person name="Lim Y.P."/>
            <person name="Lyons E."/>
            <person name="Town C.D."/>
            <person name="Bancroft I."/>
            <person name="Wang X."/>
            <person name="Meng J."/>
            <person name="Ma J."/>
            <person name="Pires J.C."/>
            <person name="King G.J."/>
            <person name="Brunel D."/>
            <person name="Delourme R."/>
            <person name="Renard M."/>
            <person name="Aury J.M."/>
            <person name="Adams K.L."/>
            <person name="Batley J."/>
            <person name="Snowdon R.J."/>
            <person name="Tost J."/>
            <person name="Edwards D."/>
            <person name="Zhou Y."/>
            <person name="Hua W."/>
            <person name="Sharpe A.G."/>
            <person name="Paterson A.H."/>
            <person name="Guan C."/>
            <person name="Wincker P."/>
        </authorList>
    </citation>
    <scope>NUCLEOTIDE SEQUENCE [LARGE SCALE GENOMIC DNA]</scope>
</reference>
<evidence type="ECO:0000256" key="2">
    <source>
        <dbReference type="ARBA" id="ARBA00023002"/>
    </source>
</evidence>
<dbReference type="EMBL" id="LK048766">
    <property type="protein sequence ID" value="CDY72063.1"/>
    <property type="molecule type" value="Genomic_DNA"/>
</dbReference>
<gene>
    <name evidence="4" type="primary">BnaCnng75810D</name>
    <name evidence="4" type="ORF">GSBRNA2T00023416001</name>
</gene>
<evidence type="ECO:0000313" key="4">
    <source>
        <dbReference type="EMBL" id="CDY72063.1"/>
    </source>
</evidence>
<dbReference type="PANTHER" id="PTHR48106:SF13">
    <property type="entry name" value="QUINONE OXIDOREDUCTASE-RELATED"/>
    <property type="match status" value="1"/>
</dbReference>
<dbReference type="Gramene" id="CDY72063">
    <property type="protein sequence ID" value="CDY72063"/>
    <property type="gene ID" value="GSBRNA2T00023416001"/>
</dbReference>
<evidence type="ECO:0000259" key="3">
    <source>
        <dbReference type="Pfam" id="PF08240"/>
    </source>
</evidence>
<dbReference type="Pfam" id="PF08240">
    <property type="entry name" value="ADH_N"/>
    <property type="match status" value="1"/>
</dbReference>
<proteinExistence type="predicted"/>